<dbReference type="EMBL" id="BQNB010016528">
    <property type="protein sequence ID" value="GJT52785.1"/>
    <property type="molecule type" value="Genomic_DNA"/>
</dbReference>
<feature type="signal peptide" evidence="1">
    <location>
        <begin position="1"/>
        <end position="24"/>
    </location>
</feature>
<dbReference type="Proteomes" id="UP001151760">
    <property type="component" value="Unassembled WGS sequence"/>
</dbReference>
<accession>A0ABQ5EPI5</accession>
<proteinExistence type="predicted"/>
<reference evidence="2" key="2">
    <citation type="submission" date="2022-01" db="EMBL/GenBank/DDBJ databases">
        <authorList>
            <person name="Yamashiro T."/>
            <person name="Shiraishi A."/>
            <person name="Satake H."/>
            <person name="Nakayama K."/>
        </authorList>
    </citation>
    <scope>NUCLEOTIDE SEQUENCE</scope>
</reference>
<evidence type="ECO:0000313" key="3">
    <source>
        <dbReference type="Proteomes" id="UP001151760"/>
    </source>
</evidence>
<evidence type="ECO:0000256" key="1">
    <source>
        <dbReference type="SAM" id="SignalP"/>
    </source>
</evidence>
<sequence length="500" mass="59645">MMIQSMKLMMTWDMIRLMLHLLNCWDRNDEVELTDEEFSNDMDEVAEVFRIDTKLFDFETPMCKAFKEFNYILQIDPDLLTKDIEGFKTYEDYKDDWIYEWNKDVPWVDDKPWINAENHEWYEALEDSELKDEALRNKAIKNGFIKDDDNDDDDDDESRYEQMRRWNIYTNYDDAYEINHEDNKREELCEDHEIPVCNIRRYMMINYSFNNNEEYVAVKKDEYNDFTITREEACRACLPRNLSDYGRRMDGPRERNIDEVGGMHIFWNSVCAVRARIQTPIRHIHQEDTAYPCLHSPKTIEDKAQYAVSRETQYAVFKIWNEYNILEDIKHGPYSKKSPIRRPREDVPKENFKFYSNPLFEFDDEYISSDVNPLFDEVLEDIESKDSYVSNLDEQALLVTPLSDANKDECFDPGGEIDEINAFLDMDISTDIENGYHDSEGDIIYLESLLINDTIPNLPPEVFLDRDPKSLKDEPDKDDLKSIVKIFDPGFWENFFLQHM</sequence>
<keyword evidence="1" id="KW-0732">Signal</keyword>
<evidence type="ECO:0000313" key="2">
    <source>
        <dbReference type="EMBL" id="GJT52785.1"/>
    </source>
</evidence>
<reference evidence="2" key="1">
    <citation type="journal article" date="2022" name="Int. J. Mol. Sci.">
        <title>Draft Genome of Tanacetum Coccineum: Genomic Comparison of Closely Related Tanacetum-Family Plants.</title>
        <authorList>
            <person name="Yamashiro T."/>
            <person name="Shiraishi A."/>
            <person name="Nakayama K."/>
            <person name="Satake H."/>
        </authorList>
    </citation>
    <scope>NUCLEOTIDE SEQUENCE</scope>
</reference>
<name>A0ABQ5EPI5_9ASTR</name>
<protein>
    <submittedName>
        <fullName evidence="2">Uncharacterized protein</fullName>
    </submittedName>
</protein>
<feature type="chain" id="PRO_5046613917" evidence="1">
    <location>
        <begin position="25"/>
        <end position="500"/>
    </location>
</feature>
<keyword evidence="3" id="KW-1185">Reference proteome</keyword>
<gene>
    <name evidence="2" type="ORF">Tco_0978942</name>
</gene>
<organism evidence="2 3">
    <name type="scientific">Tanacetum coccineum</name>
    <dbReference type="NCBI Taxonomy" id="301880"/>
    <lineage>
        <taxon>Eukaryota</taxon>
        <taxon>Viridiplantae</taxon>
        <taxon>Streptophyta</taxon>
        <taxon>Embryophyta</taxon>
        <taxon>Tracheophyta</taxon>
        <taxon>Spermatophyta</taxon>
        <taxon>Magnoliopsida</taxon>
        <taxon>eudicotyledons</taxon>
        <taxon>Gunneridae</taxon>
        <taxon>Pentapetalae</taxon>
        <taxon>asterids</taxon>
        <taxon>campanulids</taxon>
        <taxon>Asterales</taxon>
        <taxon>Asteraceae</taxon>
        <taxon>Asteroideae</taxon>
        <taxon>Anthemideae</taxon>
        <taxon>Anthemidinae</taxon>
        <taxon>Tanacetum</taxon>
    </lineage>
</organism>
<comment type="caution">
    <text evidence="2">The sequence shown here is derived from an EMBL/GenBank/DDBJ whole genome shotgun (WGS) entry which is preliminary data.</text>
</comment>